<organism evidence="9 10">
    <name type="scientific">Curvularia kusanoi</name>
    <name type="common">Cochliobolus kusanoi</name>
    <dbReference type="NCBI Taxonomy" id="90978"/>
    <lineage>
        <taxon>Eukaryota</taxon>
        <taxon>Fungi</taxon>
        <taxon>Dikarya</taxon>
        <taxon>Ascomycota</taxon>
        <taxon>Pezizomycotina</taxon>
        <taxon>Dothideomycetes</taxon>
        <taxon>Pleosporomycetidae</taxon>
        <taxon>Pleosporales</taxon>
        <taxon>Pleosporineae</taxon>
        <taxon>Pleosporaceae</taxon>
        <taxon>Curvularia</taxon>
    </lineage>
</organism>
<evidence type="ECO:0000256" key="4">
    <source>
        <dbReference type="ARBA" id="ARBA00022898"/>
    </source>
</evidence>
<dbReference type="CDD" id="cd12148">
    <property type="entry name" value="fungal_TF_MHR"/>
    <property type="match status" value="1"/>
</dbReference>
<dbReference type="Pfam" id="PF03407">
    <property type="entry name" value="Nucleotid_trans"/>
    <property type="match status" value="1"/>
</dbReference>
<keyword evidence="5" id="KW-0456">Lyase</keyword>
<evidence type="ECO:0000259" key="8">
    <source>
        <dbReference type="PROSITE" id="PS50048"/>
    </source>
</evidence>
<dbReference type="InterPro" id="IPR036052">
    <property type="entry name" value="TrpB-like_PALP_sf"/>
</dbReference>
<dbReference type="InterPro" id="IPR005069">
    <property type="entry name" value="Nucl-diP-sugar_transferase"/>
</dbReference>
<dbReference type="FunFam" id="3.90.550.10:FF:000236">
    <property type="entry name" value="Uncharacterized protein"/>
    <property type="match status" value="1"/>
</dbReference>
<feature type="compositionally biased region" description="Basic and acidic residues" evidence="7">
    <location>
        <begin position="386"/>
        <end position="400"/>
    </location>
</feature>
<dbReference type="InterPro" id="IPR053181">
    <property type="entry name" value="EcdB-like_regulator"/>
</dbReference>
<evidence type="ECO:0000313" key="10">
    <source>
        <dbReference type="Proteomes" id="UP000801428"/>
    </source>
</evidence>
<dbReference type="GO" id="GO:0016841">
    <property type="term" value="F:ammonia-lyase activity"/>
    <property type="evidence" value="ECO:0007669"/>
    <property type="project" value="UniProtKB-ARBA"/>
</dbReference>
<dbReference type="Gene3D" id="3.90.550.10">
    <property type="entry name" value="Spore Coat Polysaccharide Biosynthesis Protein SpsA, Chain A"/>
    <property type="match status" value="1"/>
</dbReference>
<sequence length="1423" mass="158460">MSTMNLPLTRDSIAAAHALIKPHIHTTPVLTNTTLSTLASTPQTPEALKGTQWEGQSPANPKIRLFFKAENFQKIGAFKVRGAFHAVLRLVEERGIEEVRRKGVVTHSSGNHAQALALAARTLSIPAHIVMPSISTPSKISGTRSQGAILHFSGSTAAEREAVVADIIKDTGATLIPPYDHPHIMLGQGTMALEFEEEVAALVAQKPELSIHFENGGKEEKGLDALIAPCGGGGMLSGNAIYFHNTPTRVFGAEPEFEGADDARRGAATGERITSVKTLTIADGLRTPLGPHTWDVISNKEYVAGLYAVSEQNIKDALRLVLERMKCFVEPSAVVGLATVLYNEDFRRMVEREAGEEGWDIGLIFSGGNTTIEAIAKMFGDASEEKKQREEGVVGADGRRNAMTKRPHDSISASPYAASPGQQAAHDADGNGSHEDGEGSSLKKPRSFMATLACDICRSRKTRCDEDRPKCGYCRTMNLECTYQTPRATKKDQSMAVAINAIRRLEAKIEDLTAVVTASKTTSAAPTPTPVNALDHRSPLSAFSQPSPRNDAQGPLVPRHDRRSVHEVAMSPQAAPTPGKSPYPVTETQTKAPLSFSQHRVAIWPAVRQVLPQDFVAACAELPEDYVAEIENHRAPLPVHIDRPLSTHPESWLMDLPQSVVKGIADAYFAVFHRTSPILDKFHFYSSTLGAAVETDFGFDIESCLVLIVLALGCLAVKAHEEGNFALPSRFGSNGGGFARPDWYDLILDERPGLKFFNEARKRFGFLMTQNGLQAGQYYMLSTLYYAQTLRPMDSWMTVNRAALCCTSILTRLEAIDFDTWEGDMFSRLFWNTLMYETVITQELDTLPHSGLLEFEHDVPLPKFTPCPRPKTSISGLVTDEDESLFNFHFLAQAAHRIILTRVKQNIYYYAAKDSFPGAGITAEMHHQLEQWRINLPPSLQFEDNESADDSPSPAHVIAKAMLQYQEVREGLRGARSTDAKLRETLPEGWQEWVQIMMVLIEKCARESPGIAKDFELLSLFMGDYSYHALANMGPQGRWRRPLLIAIPIVLLFLLYSSSFSYTGSSATESQIELPTAQNASSIAEEDTSMSTILKALYGPILHPIDAANFTDEDGDVYRLHGQPKFTQKLGKKVLILDIDSRPLTGKGQLMNKELKWKGMRPLSAGMLSHYMFANIHGYDYRFIRAPDYADRWGTWVKVPMMKEALKTHEYIVFMDSDVMFHYPHLPLEWLLNYWNMTDDTLAMMSIDPNEPQNYDSKGNRYLNTGFVIARQSKRTQEMYKAWAECPSETKYKGCARWKQDWAHEQAAFGNYLRYDYDRPDDIRVLPCVEANGAPEAENRGGCKGVFVRHFWVDKGLVPKNLAESVMQYFLPRLHQLYMSTASEHIVDAKGFKLEGAELIELTDEEKEAKKKDGGKNQKDEGF</sequence>
<dbReference type="SMART" id="SM00066">
    <property type="entry name" value="GAL4"/>
    <property type="match status" value="1"/>
</dbReference>
<dbReference type="GO" id="GO:0000981">
    <property type="term" value="F:DNA-binding transcription factor activity, RNA polymerase II-specific"/>
    <property type="evidence" value="ECO:0007669"/>
    <property type="project" value="InterPro"/>
</dbReference>
<feature type="region of interest" description="Disordered" evidence="7">
    <location>
        <begin position="521"/>
        <end position="587"/>
    </location>
</feature>
<evidence type="ECO:0000256" key="7">
    <source>
        <dbReference type="SAM" id="MobiDB-lite"/>
    </source>
</evidence>
<dbReference type="CDD" id="cd01562">
    <property type="entry name" value="Thr-dehyd"/>
    <property type="match status" value="1"/>
</dbReference>
<comment type="similarity">
    <text evidence="3">Belongs to the serine/threonine dehydratase family.</text>
</comment>
<feature type="compositionally biased region" description="Basic and acidic residues" evidence="7">
    <location>
        <begin position="426"/>
        <end position="437"/>
    </location>
</feature>
<dbReference type="OrthoDB" id="6133115at2759"/>
<comment type="similarity">
    <text evidence="2">Belongs to the glycosyltransferase 77 family.</text>
</comment>
<feature type="compositionally biased region" description="Basic and acidic residues" evidence="7">
    <location>
        <begin position="1407"/>
        <end position="1423"/>
    </location>
</feature>
<name>A0A9P4WBV7_CURKU</name>
<dbReference type="PANTHER" id="PTHR47785">
    <property type="entry name" value="ZN(II)2CYS6 TRANSCRIPTION FACTOR (EUROFUNG)-RELATED-RELATED"/>
    <property type="match status" value="1"/>
</dbReference>
<dbReference type="PROSITE" id="PS50048">
    <property type="entry name" value="ZN2_CY6_FUNGAL_2"/>
    <property type="match status" value="1"/>
</dbReference>
<dbReference type="InterPro" id="IPR029044">
    <property type="entry name" value="Nucleotide-diphossugar_trans"/>
</dbReference>
<feature type="region of interest" description="Disordered" evidence="7">
    <location>
        <begin position="386"/>
        <end position="444"/>
    </location>
</feature>
<evidence type="ECO:0000256" key="1">
    <source>
        <dbReference type="ARBA" id="ARBA00001933"/>
    </source>
</evidence>
<reference evidence="9" key="1">
    <citation type="submission" date="2019-04" db="EMBL/GenBank/DDBJ databases">
        <title>Sequencing of skin fungus with MAO and IRED activity.</title>
        <authorList>
            <person name="Marsaioli A.J."/>
            <person name="Bonatto J.M.C."/>
            <person name="Reis Junior O."/>
        </authorList>
    </citation>
    <scope>NUCLEOTIDE SEQUENCE</scope>
    <source>
        <strain evidence="9">30M1</strain>
    </source>
</reference>
<dbReference type="Pfam" id="PF00172">
    <property type="entry name" value="Zn_clus"/>
    <property type="match status" value="1"/>
</dbReference>
<evidence type="ECO:0000256" key="3">
    <source>
        <dbReference type="ARBA" id="ARBA00010869"/>
    </source>
</evidence>
<evidence type="ECO:0000256" key="2">
    <source>
        <dbReference type="ARBA" id="ARBA00007033"/>
    </source>
</evidence>
<keyword evidence="6" id="KW-0539">Nucleus</keyword>
<dbReference type="FunFam" id="3.40.50.1100:FF:000005">
    <property type="entry name" value="Threonine dehydratase catabolic"/>
    <property type="match status" value="1"/>
</dbReference>
<dbReference type="GO" id="GO:0008270">
    <property type="term" value="F:zinc ion binding"/>
    <property type="evidence" value="ECO:0007669"/>
    <property type="project" value="InterPro"/>
</dbReference>
<dbReference type="InterPro" id="IPR001926">
    <property type="entry name" value="TrpB-like_PALP"/>
</dbReference>
<dbReference type="EMBL" id="SWKU01000003">
    <property type="protein sequence ID" value="KAF3008515.1"/>
    <property type="molecule type" value="Genomic_DNA"/>
</dbReference>
<dbReference type="SUPFAM" id="SSF57701">
    <property type="entry name" value="Zn2/Cys6 DNA-binding domain"/>
    <property type="match status" value="1"/>
</dbReference>
<dbReference type="PANTHER" id="PTHR47785:SF6">
    <property type="entry name" value="ZN(II)2CYS6 TRANSCRIPTION FACTOR (EUROFUNG)"/>
    <property type="match status" value="1"/>
</dbReference>
<feature type="domain" description="Zn(2)-C6 fungal-type" evidence="8">
    <location>
        <begin position="453"/>
        <end position="483"/>
    </location>
</feature>
<dbReference type="Gene3D" id="4.10.240.10">
    <property type="entry name" value="Zn(2)-C6 fungal-type DNA-binding domain"/>
    <property type="match status" value="1"/>
</dbReference>
<keyword evidence="10" id="KW-1185">Reference proteome</keyword>
<keyword evidence="4" id="KW-0663">Pyridoxal phosphate</keyword>
<protein>
    <recommendedName>
        <fullName evidence="8">Zn(2)-C6 fungal-type domain-containing protein</fullName>
    </recommendedName>
</protein>
<dbReference type="CDD" id="cd00067">
    <property type="entry name" value="GAL4"/>
    <property type="match status" value="1"/>
</dbReference>
<accession>A0A9P4WBV7</accession>
<gene>
    <name evidence="9" type="ORF">E8E13_005814</name>
</gene>
<evidence type="ECO:0000256" key="5">
    <source>
        <dbReference type="ARBA" id="ARBA00023239"/>
    </source>
</evidence>
<feature type="compositionally biased region" description="Polar residues" evidence="7">
    <location>
        <begin position="541"/>
        <end position="550"/>
    </location>
</feature>
<evidence type="ECO:0000313" key="9">
    <source>
        <dbReference type="EMBL" id="KAF3008515.1"/>
    </source>
</evidence>
<evidence type="ECO:0000256" key="6">
    <source>
        <dbReference type="ARBA" id="ARBA00023242"/>
    </source>
</evidence>
<dbReference type="PROSITE" id="PS00463">
    <property type="entry name" value="ZN2_CY6_FUNGAL_1"/>
    <property type="match status" value="1"/>
</dbReference>
<comment type="cofactor">
    <cofactor evidence="1">
        <name>pyridoxal 5'-phosphate</name>
        <dbReference type="ChEBI" id="CHEBI:597326"/>
    </cofactor>
</comment>
<dbReference type="Pfam" id="PF00291">
    <property type="entry name" value="PALP"/>
    <property type="match status" value="1"/>
</dbReference>
<dbReference type="SUPFAM" id="SSF53686">
    <property type="entry name" value="Tryptophan synthase beta subunit-like PLP-dependent enzymes"/>
    <property type="match status" value="1"/>
</dbReference>
<dbReference type="Gene3D" id="3.40.50.1100">
    <property type="match status" value="2"/>
</dbReference>
<feature type="region of interest" description="Disordered" evidence="7">
    <location>
        <begin position="1403"/>
        <end position="1423"/>
    </location>
</feature>
<dbReference type="Proteomes" id="UP000801428">
    <property type="component" value="Unassembled WGS sequence"/>
</dbReference>
<dbReference type="InterPro" id="IPR001138">
    <property type="entry name" value="Zn2Cys6_DnaBD"/>
</dbReference>
<proteinExistence type="inferred from homology"/>
<comment type="caution">
    <text evidence="9">The sequence shown here is derived from an EMBL/GenBank/DDBJ whole genome shotgun (WGS) entry which is preliminary data.</text>
</comment>
<dbReference type="InterPro" id="IPR036864">
    <property type="entry name" value="Zn2-C6_fun-type_DNA-bd_sf"/>
</dbReference>